<dbReference type="GO" id="GO:0003924">
    <property type="term" value="F:GTPase activity"/>
    <property type="evidence" value="ECO:0007669"/>
    <property type="project" value="InterPro"/>
</dbReference>
<feature type="region of interest" description="Disordered" evidence="2">
    <location>
        <begin position="738"/>
        <end position="779"/>
    </location>
</feature>
<feature type="domain" description="Guanylate-binding protein N-terminal" evidence="3">
    <location>
        <begin position="107"/>
        <end position="258"/>
    </location>
</feature>
<dbReference type="EMBL" id="KI913963">
    <property type="protein sequence ID" value="ETW01008.1"/>
    <property type="molecule type" value="Genomic_DNA"/>
</dbReference>
<dbReference type="PANTHER" id="PTHR10751">
    <property type="entry name" value="GUANYLATE BINDING PROTEIN"/>
    <property type="match status" value="1"/>
</dbReference>
<sequence length="779" mass="85360">MRVLVWTNDNNEQLSVDEDAVKEFSLLESSTKLRVVGVLNGDAAADATFESTRDHQAMLHTMSAALPTHPTPVPDGSGKRPLLWLHLEPSSNVVILHSNNEHAGRLLLVLLSSVLLYSQDSELNFEKLQWISSLPSQVKIRGNQDEAGVAKDLGSHLPRFVWISRNSKVKWLKDAATGASLSPNEYFNNLLALDAGFSEASMQANAFKTYFCSFFPHRDVVMLSRALDLNAGIDLTWDTPVDVLRPAYVSAVEKLHGRFLAMNAGQDSLPVKQVNGSALPASQFPILLGTYVDSLNSHQVPVIANAATKLIEFAIQQGVATASAAYLSAFEALTSASSEPLSSRALLLAHLKGLSAASLEVFAVTQQVPSNNAVLLADKVAAMHQQIEATYVAQVSSMEALSKDTCDAILQSLQPVAFSDATAELQHRSREEFSDGLHSILLGIKNSLQSSLGEYKGHAKPSAVDNDAGLGPAMYPSLVEYLRDEILQSVLDWGKQVLKLFEKHLRAAEAEKDELENAYEIAVASDVSATGLDAGDHRKLYEAELAARTDQLAMMKSTLSAELDDKRTELERLLLDLRSMQSKQDARVASVETEIARIKAKASEVEALAQTERLRREQLVQGAASEILNLESNFHAEQKNLYNEQRDLMSKVVELERALMGKKTAHLQTLFEMETNCTKAVEDVRSKHKKEMAELKTQAKQDISMLKRAYDSKKGVVQRELDNVNTLIKQCEDQLRSLEPKMNLAEQPPRGSTSATSAPGAPSAPSPSRAKPDEMCKQS</sequence>
<evidence type="ECO:0000313" key="4">
    <source>
        <dbReference type="EMBL" id="ETW01008.1"/>
    </source>
</evidence>
<evidence type="ECO:0000256" key="2">
    <source>
        <dbReference type="SAM" id="MobiDB-lite"/>
    </source>
</evidence>
<dbReference type="GeneID" id="20083694"/>
<dbReference type="Gene3D" id="3.40.50.300">
    <property type="entry name" value="P-loop containing nucleotide triphosphate hydrolases"/>
    <property type="match status" value="1"/>
</dbReference>
<accession>A0A024U5Y6</accession>
<name>A0A024U5Y6_9STRA</name>
<dbReference type="Gene3D" id="1.20.1000.10">
    <property type="entry name" value="Guanylate-binding protein, C-terminal domain"/>
    <property type="match status" value="1"/>
</dbReference>
<dbReference type="Pfam" id="PF02263">
    <property type="entry name" value="GBP"/>
    <property type="match status" value="1"/>
</dbReference>
<gene>
    <name evidence="4" type="ORF">H310_06644</name>
</gene>
<organism evidence="4">
    <name type="scientific">Aphanomyces invadans</name>
    <dbReference type="NCBI Taxonomy" id="157072"/>
    <lineage>
        <taxon>Eukaryota</taxon>
        <taxon>Sar</taxon>
        <taxon>Stramenopiles</taxon>
        <taxon>Oomycota</taxon>
        <taxon>Saprolegniomycetes</taxon>
        <taxon>Saprolegniales</taxon>
        <taxon>Verrucalvaceae</taxon>
        <taxon>Aphanomyces</taxon>
    </lineage>
</organism>
<feature type="coiled-coil region" evidence="1">
    <location>
        <begin position="498"/>
        <end position="525"/>
    </location>
</feature>
<reference evidence="4" key="1">
    <citation type="submission" date="2013-12" db="EMBL/GenBank/DDBJ databases">
        <title>The Genome Sequence of Aphanomyces invadans NJM9701.</title>
        <authorList>
            <consortium name="The Broad Institute Genomics Platform"/>
            <person name="Russ C."/>
            <person name="Tyler B."/>
            <person name="van West P."/>
            <person name="Dieguez-Uribeondo J."/>
            <person name="Young S.K."/>
            <person name="Zeng Q."/>
            <person name="Gargeya S."/>
            <person name="Fitzgerald M."/>
            <person name="Abouelleil A."/>
            <person name="Alvarado L."/>
            <person name="Chapman S.B."/>
            <person name="Gainer-Dewar J."/>
            <person name="Goldberg J."/>
            <person name="Griggs A."/>
            <person name="Gujja S."/>
            <person name="Hansen M."/>
            <person name="Howarth C."/>
            <person name="Imamovic A."/>
            <person name="Ireland A."/>
            <person name="Larimer J."/>
            <person name="McCowan C."/>
            <person name="Murphy C."/>
            <person name="Pearson M."/>
            <person name="Poon T.W."/>
            <person name="Priest M."/>
            <person name="Roberts A."/>
            <person name="Saif S."/>
            <person name="Shea T."/>
            <person name="Sykes S."/>
            <person name="Wortman J."/>
            <person name="Nusbaum C."/>
            <person name="Birren B."/>
        </authorList>
    </citation>
    <scope>NUCLEOTIDE SEQUENCE [LARGE SCALE GENOMIC DNA]</scope>
    <source>
        <strain evidence="4">NJM9701</strain>
    </source>
</reference>
<dbReference type="VEuPathDB" id="FungiDB:H310_06644"/>
<dbReference type="InterPro" id="IPR027417">
    <property type="entry name" value="P-loop_NTPase"/>
</dbReference>
<evidence type="ECO:0000256" key="1">
    <source>
        <dbReference type="SAM" id="Coils"/>
    </source>
</evidence>
<feature type="compositionally biased region" description="Basic and acidic residues" evidence="2">
    <location>
        <begin position="770"/>
        <end position="779"/>
    </location>
</feature>
<dbReference type="GO" id="GO:0005525">
    <property type="term" value="F:GTP binding"/>
    <property type="evidence" value="ECO:0007669"/>
    <property type="project" value="InterPro"/>
</dbReference>
<dbReference type="OrthoDB" id="126732at2759"/>
<proteinExistence type="predicted"/>
<dbReference type="InterPro" id="IPR015894">
    <property type="entry name" value="Guanylate-bd_N"/>
</dbReference>
<dbReference type="eggNOG" id="KOG2037">
    <property type="taxonomic scope" value="Eukaryota"/>
</dbReference>
<feature type="coiled-coil region" evidence="1">
    <location>
        <begin position="556"/>
        <end position="608"/>
    </location>
</feature>
<evidence type="ECO:0000259" key="3">
    <source>
        <dbReference type="Pfam" id="PF02263"/>
    </source>
</evidence>
<dbReference type="RefSeq" id="XP_008870006.1">
    <property type="nucleotide sequence ID" value="XM_008871784.1"/>
</dbReference>
<protein>
    <recommendedName>
        <fullName evidence="3">Guanylate-binding protein N-terminal domain-containing protein</fullName>
    </recommendedName>
</protein>
<keyword evidence="1" id="KW-0175">Coiled coil</keyword>
<feature type="compositionally biased region" description="Low complexity" evidence="2">
    <location>
        <begin position="750"/>
        <end position="769"/>
    </location>
</feature>
<dbReference type="AlphaFoldDB" id="A0A024U5Y6"/>